<dbReference type="EMBL" id="LR586016">
    <property type="protein sequence ID" value="VIP00946.1"/>
    <property type="molecule type" value="Genomic_DNA"/>
</dbReference>
<dbReference type="KEGG" id="tim:GMBLW1_30140"/>
<evidence type="ECO:0000313" key="2">
    <source>
        <dbReference type="EMBL" id="VIP00946.1"/>
    </source>
</evidence>
<accession>A0A6C2YHI1</accession>
<evidence type="ECO:0000313" key="3">
    <source>
        <dbReference type="Proteomes" id="UP000464378"/>
    </source>
</evidence>
<proteinExistence type="predicted"/>
<dbReference type="EMBL" id="LR593887">
    <property type="protein sequence ID" value="VTR97310.1"/>
    <property type="molecule type" value="Genomic_DNA"/>
</dbReference>
<gene>
    <name evidence="2" type="ORF">GMBLW1_30140</name>
</gene>
<feature type="domain" description="Cyclic-phosphate processing Receiver" evidence="1">
    <location>
        <begin position="1"/>
        <end position="100"/>
    </location>
</feature>
<dbReference type="InParanoid" id="A0A6C2YHI1"/>
<organism evidence="2">
    <name type="scientific">Tuwongella immobilis</name>
    <dbReference type="NCBI Taxonomy" id="692036"/>
    <lineage>
        <taxon>Bacteria</taxon>
        <taxon>Pseudomonadati</taxon>
        <taxon>Planctomycetota</taxon>
        <taxon>Planctomycetia</taxon>
        <taxon>Gemmatales</taxon>
        <taxon>Gemmataceae</taxon>
        <taxon>Tuwongella</taxon>
    </lineage>
</organism>
<name>A0A6C2YHI1_9BACT</name>
<evidence type="ECO:0000259" key="1">
    <source>
        <dbReference type="Pfam" id="PF20274"/>
    </source>
</evidence>
<dbReference type="RefSeq" id="WP_162656109.1">
    <property type="nucleotide sequence ID" value="NZ_LR593887.1"/>
</dbReference>
<dbReference type="Pfam" id="PF20274">
    <property type="entry name" value="cREC_REC"/>
    <property type="match status" value="1"/>
</dbReference>
<dbReference type="Proteomes" id="UP000464378">
    <property type="component" value="Chromosome"/>
</dbReference>
<protein>
    <recommendedName>
        <fullName evidence="1">Cyclic-phosphate processing Receiver domain-containing protein</fullName>
    </recommendedName>
</protein>
<reference evidence="2" key="1">
    <citation type="submission" date="2019-04" db="EMBL/GenBank/DDBJ databases">
        <authorList>
            <consortium name="Science for Life Laboratories"/>
        </authorList>
    </citation>
    <scope>NUCLEOTIDE SEQUENCE</scope>
    <source>
        <strain evidence="2">MBLW1</strain>
    </source>
</reference>
<sequence length="112" mass="12415">MKLWLDDVRDPRSVKIQEDFGADGDELWVKTAASAIHYLRQGIVESISLDHDLGPPSAGTGLDVARFIEEQAFYGTIPKLVWAVHSTNPVGRKAMTQAMTKADEFWNASPTE</sequence>
<keyword evidence="3" id="KW-1185">Reference proteome</keyword>
<dbReference type="InterPro" id="IPR046909">
    <property type="entry name" value="cREC_REC"/>
</dbReference>
<dbReference type="AlphaFoldDB" id="A0A6C2YHI1"/>